<accession>X1FJE4</accession>
<dbReference type="EMBL" id="BARU01001130">
    <property type="protein sequence ID" value="GAH29484.1"/>
    <property type="molecule type" value="Genomic_DNA"/>
</dbReference>
<dbReference type="InterPro" id="IPR038071">
    <property type="entry name" value="UROD/MetE-like_sf"/>
</dbReference>
<proteinExistence type="predicted"/>
<comment type="caution">
    <text evidence="1">The sequence shown here is derived from an EMBL/GenBank/DDBJ whole genome shotgun (WGS) entry which is preliminary data.</text>
</comment>
<dbReference type="AlphaFoldDB" id="X1FJE4"/>
<name>X1FJE4_9ZZZZ</name>
<dbReference type="SUPFAM" id="SSF51726">
    <property type="entry name" value="UROD/MetE-like"/>
    <property type="match status" value="1"/>
</dbReference>
<evidence type="ECO:0000313" key="1">
    <source>
        <dbReference type="EMBL" id="GAH29484.1"/>
    </source>
</evidence>
<evidence type="ECO:0008006" key="2">
    <source>
        <dbReference type="Google" id="ProtNLM"/>
    </source>
</evidence>
<feature type="non-terminal residue" evidence="1">
    <location>
        <position position="1"/>
    </location>
</feature>
<protein>
    <recommendedName>
        <fullName evidence="2">Uroporphyrinogen decarboxylase (URO-D) domain-containing protein</fullName>
    </recommendedName>
</protein>
<gene>
    <name evidence="1" type="ORF">S03H2_03140</name>
</gene>
<dbReference type="Gene3D" id="3.20.20.210">
    <property type="match status" value="1"/>
</dbReference>
<reference evidence="1" key="1">
    <citation type="journal article" date="2014" name="Front. Microbiol.">
        <title>High frequency of phylogenetically diverse reductive dehalogenase-homologous genes in deep subseafloor sedimentary metagenomes.</title>
        <authorList>
            <person name="Kawai M."/>
            <person name="Futagami T."/>
            <person name="Toyoda A."/>
            <person name="Takaki Y."/>
            <person name="Nishi S."/>
            <person name="Hori S."/>
            <person name="Arai W."/>
            <person name="Tsubouchi T."/>
            <person name="Morono Y."/>
            <person name="Uchiyama I."/>
            <person name="Ito T."/>
            <person name="Fujiyama A."/>
            <person name="Inagaki F."/>
            <person name="Takami H."/>
        </authorList>
    </citation>
    <scope>NUCLEOTIDE SEQUENCE</scope>
    <source>
        <strain evidence="1">Expedition CK06-06</strain>
    </source>
</reference>
<sequence length="40" mass="4637">ERARIFSQKNGYVFNTVHNIQCNTPIENLLAMFEALGRKL</sequence>
<organism evidence="1">
    <name type="scientific">marine sediment metagenome</name>
    <dbReference type="NCBI Taxonomy" id="412755"/>
    <lineage>
        <taxon>unclassified sequences</taxon>
        <taxon>metagenomes</taxon>
        <taxon>ecological metagenomes</taxon>
    </lineage>
</organism>